<reference evidence="3" key="3">
    <citation type="submission" date="2023-06" db="EMBL/GenBank/DDBJ databases">
        <title>Pangenomics reveal diversification of enzyme families and niche specialization in globally abundant SAR202 bacteria.</title>
        <authorList>
            <person name="Saw J.H.W."/>
        </authorList>
    </citation>
    <scope>NUCLEOTIDE SEQUENCE [LARGE SCALE GENOMIC DNA]</scope>
    <source>
        <strain evidence="3">JH1073</strain>
    </source>
</reference>
<gene>
    <name evidence="1" type="ORF">GKO46_04055</name>
    <name evidence="2" type="ORF">GKO48_05205</name>
</gene>
<dbReference type="Proteomes" id="UP001321249">
    <property type="component" value="Unassembled WGS sequence"/>
</dbReference>
<dbReference type="InterPro" id="IPR021889">
    <property type="entry name" value="DUF3500"/>
</dbReference>
<dbReference type="Proteomes" id="UP001219901">
    <property type="component" value="Chromosome"/>
</dbReference>
<protein>
    <submittedName>
        <fullName evidence="2">DUF3500 domain-containing protein</fullName>
    </submittedName>
</protein>
<dbReference type="Pfam" id="PF12006">
    <property type="entry name" value="DUF3500"/>
    <property type="match status" value="1"/>
</dbReference>
<sequence length="332" mass="36926">MTSSPVPSSAPDAVKRMTAAANDFLNSLDDSQKQTASFEFAGDERYKWAYTPIEREGLRLREMNDAQRKAAFTMMETGYSAQGAATAHRIIELETILGEWEEISDNISQWERNTDRYWFSVFGTPGSVDEPWGFRVGGHHIGLTANIVGGEHVAILPLFFGANPAVIRHGERKGERTLVEEQDWARSLLTSMDSAQAKMAIVDPVAPADILTTNVRSADPNVAPKGIGFGDLGDDQRDQLVALVKHYVTRASDDLSANYWREVESAGFDDVTFAWAGPAGVGEPHYYAIRHPRFLIEYDNTQNEANHIHSVLRDYAHDFGEDLLAAHYRASH</sequence>
<name>A0AAJ6CT33_9CHLR</name>
<evidence type="ECO:0000313" key="4">
    <source>
        <dbReference type="Proteomes" id="UP001321249"/>
    </source>
</evidence>
<organism evidence="2 3">
    <name type="scientific">Candidatus Lucifugimonas marina</name>
    <dbReference type="NCBI Taxonomy" id="3038979"/>
    <lineage>
        <taxon>Bacteria</taxon>
        <taxon>Bacillati</taxon>
        <taxon>Chloroflexota</taxon>
        <taxon>Dehalococcoidia</taxon>
        <taxon>SAR202 cluster</taxon>
        <taxon>Candidatus Lucifugimonadales</taxon>
        <taxon>Candidatus Lucifugimonadaceae</taxon>
        <taxon>Candidatus Lucifugimonas</taxon>
    </lineage>
</organism>
<dbReference type="EMBL" id="WMBE01000001">
    <property type="protein sequence ID" value="MDG0866244.1"/>
    <property type="molecule type" value="Genomic_DNA"/>
</dbReference>
<evidence type="ECO:0000313" key="2">
    <source>
        <dbReference type="EMBL" id="WFG39037.1"/>
    </source>
</evidence>
<evidence type="ECO:0000313" key="3">
    <source>
        <dbReference type="Proteomes" id="UP001219901"/>
    </source>
</evidence>
<dbReference type="PANTHER" id="PTHR37489:SF1">
    <property type="entry name" value="DUF3500 DOMAIN-CONTAINING PROTEIN"/>
    <property type="match status" value="1"/>
</dbReference>
<proteinExistence type="predicted"/>
<reference evidence="3 4" key="1">
    <citation type="submission" date="2019-11" db="EMBL/GenBank/DDBJ databases">
        <authorList>
            <person name="Cho J.-C."/>
        </authorList>
    </citation>
    <scope>NUCLEOTIDE SEQUENCE [LARGE SCALE GENOMIC DNA]</scope>
    <source>
        <strain evidence="2 3">JH1073</strain>
        <strain evidence="1 4">JH702</strain>
    </source>
</reference>
<dbReference type="EMBL" id="CP046147">
    <property type="protein sequence ID" value="WFG39037.1"/>
    <property type="molecule type" value="Genomic_DNA"/>
</dbReference>
<dbReference type="PANTHER" id="PTHR37489">
    <property type="entry name" value="DUF3500 DOMAIN-CONTAINING PROTEIN"/>
    <property type="match status" value="1"/>
</dbReference>
<evidence type="ECO:0000313" key="1">
    <source>
        <dbReference type="EMBL" id="MDG0866244.1"/>
    </source>
</evidence>
<accession>A0AAJ6CT33</accession>
<reference evidence="2" key="2">
    <citation type="journal article" date="2023" name="Nat. Commun.">
        <title>Cultivation of marine bacteria of the SAR202 clade.</title>
        <authorList>
            <person name="Lim Y."/>
            <person name="Seo J.H."/>
            <person name="Giovannoni S.J."/>
            <person name="Kang I."/>
            <person name="Cho J.C."/>
        </authorList>
    </citation>
    <scope>NUCLEOTIDE SEQUENCE</scope>
    <source>
        <strain evidence="2">JH1073</strain>
    </source>
</reference>
<dbReference type="RefSeq" id="WP_342822321.1">
    <property type="nucleotide sequence ID" value="NZ_CP046146.1"/>
</dbReference>
<dbReference type="AlphaFoldDB" id="A0AAJ6CT33"/>
<keyword evidence="3" id="KW-1185">Reference proteome</keyword>